<dbReference type="InterPro" id="IPR036052">
    <property type="entry name" value="TrpB-like_PALP_sf"/>
</dbReference>
<keyword evidence="11" id="KW-0677">Repeat</keyword>
<dbReference type="InterPro" id="IPR002293">
    <property type="entry name" value="AA/rel_permease1"/>
</dbReference>
<dbReference type="PROSITE" id="PS51672">
    <property type="entry name" value="ACT_LIKE"/>
    <property type="match status" value="2"/>
</dbReference>
<keyword evidence="12 18" id="KW-0663">Pyridoxal phosphate</keyword>
<dbReference type="InterPro" id="IPR050147">
    <property type="entry name" value="Ser/Thr_Dehydratase"/>
</dbReference>
<dbReference type="GO" id="GO:0005739">
    <property type="term" value="C:mitochondrion"/>
    <property type="evidence" value="ECO:0007669"/>
    <property type="project" value="UniProtKB-SubCell"/>
</dbReference>
<evidence type="ECO:0000256" key="19">
    <source>
        <dbReference type="SAM" id="Phobius"/>
    </source>
</evidence>
<evidence type="ECO:0000256" key="14">
    <source>
        <dbReference type="ARBA" id="ARBA00023128"/>
    </source>
</evidence>
<dbReference type="CDD" id="cd04906">
    <property type="entry name" value="ACT_ThrD-I_1"/>
    <property type="match status" value="1"/>
</dbReference>
<evidence type="ECO:0000256" key="6">
    <source>
        <dbReference type="ARBA" id="ARBA00010869"/>
    </source>
</evidence>
<dbReference type="InterPro" id="IPR005787">
    <property type="entry name" value="Thr_deHydtase_biosynth"/>
</dbReference>
<dbReference type="InterPro" id="IPR001721">
    <property type="entry name" value="TD_ACT-like"/>
</dbReference>
<feature type="domain" description="ACT-like" evidence="20">
    <location>
        <begin position="947"/>
        <end position="1018"/>
    </location>
</feature>
<feature type="transmembrane region" description="Helical" evidence="19">
    <location>
        <begin position="385"/>
        <end position="403"/>
    </location>
</feature>
<feature type="transmembrane region" description="Helical" evidence="19">
    <location>
        <begin position="192"/>
        <end position="212"/>
    </location>
</feature>
<evidence type="ECO:0000313" key="22">
    <source>
        <dbReference type="Proteomes" id="UP001221413"/>
    </source>
</evidence>
<dbReference type="PROSITE" id="PS00165">
    <property type="entry name" value="DEHYDRATASE_SER_THR"/>
    <property type="match status" value="1"/>
</dbReference>
<evidence type="ECO:0000256" key="3">
    <source>
        <dbReference type="ARBA" id="ARBA00004141"/>
    </source>
</evidence>
<dbReference type="Proteomes" id="UP001221413">
    <property type="component" value="Unassembled WGS sequence"/>
</dbReference>
<keyword evidence="13 19" id="KW-1133">Transmembrane helix</keyword>
<dbReference type="Gene3D" id="3.40.1020.10">
    <property type="entry name" value="Biosynthetic Threonine Deaminase, Domain 3"/>
    <property type="match status" value="1"/>
</dbReference>
<feature type="transmembrane region" description="Helical" evidence="19">
    <location>
        <begin position="40"/>
        <end position="62"/>
    </location>
</feature>
<dbReference type="GO" id="GO:0006565">
    <property type="term" value="P:L-serine catabolic process"/>
    <property type="evidence" value="ECO:0007669"/>
    <property type="project" value="TreeGrafter"/>
</dbReference>
<dbReference type="SUPFAM" id="SSF53686">
    <property type="entry name" value="Tryptophan synthase beta subunit-like PLP-dependent enzymes"/>
    <property type="match status" value="1"/>
</dbReference>
<evidence type="ECO:0000256" key="4">
    <source>
        <dbReference type="ARBA" id="ARBA00004173"/>
    </source>
</evidence>
<dbReference type="NCBIfam" id="NF006674">
    <property type="entry name" value="PRK09224.1"/>
    <property type="match status" value="1"/>
</dbReference>
<evidence type="ECO:0000256" key="9">
    <source>
        <dbReference type="ARBA" id="ARBA00022624"/>
    </source>
</evidence>
<dbReference type="FunFam" id="3.40.50.1100:FF:000008">
    <property type="entry name" value="L-threonine dehydratase"/>
    <property type="match status" value="1"/>
</dbReference>
<dbReference type="FunFam" id="3.40.50.1100:FF:000005">
    <property type="entry name" value="Threonine dehydratase catabolic"/>
    <property type="match status" value="1"/>
</dbReference>
<evidence type="ECO:0000256" key="8">
    <source>
        <dbReference type="ARBA" id="ARBA00022605"/>
    </source>
</evidence>
<dbReference type="PANTHER" id="PTHR48078:SF11">
    <property type="entry name" value="THREONINE DEHYDRATASE, MITOCHONDRIAL"/>
    <property type="match status" value="1"/>
</dbReference>
<dbReference type="GO" id="GO:0003941">
    <property type="term" value="F:L-serine ammonia-lyase activity"/>
    <property type="evidence" value="ECO:0007669"/>
    <property type="project" value="TreeGrafter"/>
</dbReference>
<dbReference type="AlphaFoldDB" id="A0AAD6J590"/>
<feature type="transmembrane region" description="Helical" evidence="19">
    <location>
        <begin position="415"/>
        <end position="434"/>
    </location>
</feature>
<feature type="transmembrane region" description="Helical" evidence="19">
    <location>
        <begin position="6"/>
        <end position="28"/>
    </location>
</feature>
<dbReference type="Gene3D" id="3.40.50.1100">
    <property type="match status" value="2"/>
</dbReference>
<protein>
    <recommendedName>
        <fullName evidence="18">Threonine dehydratase</fullName>
        <ecNumber evidence="18">4.3.1.19</ecNumber>
    </recommendedName>
    <alternativeName>
        <fullName evidence="18">Threonine deaminase</fullName>
    </alternativeName>
</protein>
<dbReference type="CDD" id="cd04907">
    <property type="entry name" value="ACT_ThrD-I_2"/>
    <property type="match status" value="1"/>
</dbReference>
<keyword evidence="22" id="KW-1185">Reference proteome</keyword>
<accession>A0AAD6J590</accession>
<feature type="transmembrane region" description="Helical" evidence="19">
    <location>
        <begin position="345"/>
        <end position="364"/>
    </location>
</feature>
<evidence type="ECO:0000256" key="18">
    <source>
        <dbReference type="RuleBase" id="RU362012"/>
    </source>
</evidence>
<keyword evidence="15 19" id="KW-0472">Membrane</keyword>
<evidence type="ECO:0000256" key="10">
    <source>
        <dbReference type="ARBA" id="ARBA00022692"/>
    </source>
</evidence>
<keyword evidence="9 18" id="KW-0412">Isoleucine biosynthesis</keyword>
<organism evidence="21 22">
    <name type="scientific">Drechslerella dactyloides</name>
    <name type="common">Nematode-trapping fungus</name>
    <name type="synonym">Arthrobotrys dactyloides</name>
    <dbReference type="NCBI Taxonomy" id="74499"/>
    <lineage>
        <taxon>Eukaryota</taxon>
        <taxon>Fungi</taxon>
        <taxon>Dikarya</taxon>
        <taxon>Ascomycota</taxon>
        <taxon>Pezizomycotina</taxon>
        <taxon>Orbiliomycetes</taxon>
        <taxon>Orbiliales</taxon>
        <taxon>Orbiliaceae</taxon>
        <taxon>Drechslerella</taxon>
    </lineage>
</organism>
<comment type="pathway">
    <text evidence="5 18">Amino-acid biosynthesis; L-isoleucine biosynthesis; 2-oxobutanoate from L-threonine: step 1/1.</text>
</comment>
<dbReference type="GO" id="GO:0004794">
    <property type="term" value="F:threonine deaminase activity"/>
    <property type="evidence" value="ECO:0007669"/>
    <property type="project" value="UniProtKB-UniRule"/>
</dbReference>
<comment type="caution">
    <text evidence="21">The sequence shown here is derived from an EMBL/GenBank/DDBJ whole genome shotgun (WGS) entry which is preliminary data.</text>
</comment>
<dbReference type="GO" id="GO:0016020">
    <property type="term" value="C:membrane"/>
    <property type="evidence" value="ECO:0007669"/>
    <property type="project" value="UniProtKB-SubCell"/>
</dbReference>
<keyword evidence="8 18" id="KW-0028">Amino-acid biosynthesis</keyword>
<keyword evidence="10 19" id="KW-0812">Transmembrane</keyword>
<dbReference type="GO" id="GO:0009097">
    <property type="term" value="P:isoleucine biosynthetic process"/>
    <property type="evidence" value="ECO:0007669"/>
    <property type="project" value="UniProtKB-UniRule"/>
</dbReference>
<evidence type="ECO:0000259" key="20">
    <source>
        <dbReference type="PROSITE" id="PS51672"/>
    </source>
</evidence>
<feature type="transmembrane region" description="Helical" evidence="19">
    <location>
        <begin position="313"/>
        <end position="333"/>
    </location>
</feature>
<evidence type="ECO:0000256" key="12">
    <source>
        <dbReference type="ARBA" id="ARBA00022898"/>
    </source>
</evidence>
<gene>
    <name evidence="21" type="ORF">Dda_3109</name>
</gene>
<sequence length="1029" mass="113902">MANRKLGYTSTALLIVNRIIGSGIFATVDQIVRSTDSTGTSLFFWIIGGVVSLLCLFAFQFVTSQVTAANVVLFTNYMFLAANDIDQQTSPLWLRALVGFFVITVCAGFAVLANPEGVLDNGQKSGNYRYFDGVWNSTTVETPPDVRAMIACGEDANNAPVALAQVIFAYTGWENANYVLSEVKNPTKTLKWSAPIAVSTVIVLYVLANIAYVSSYNLNHALDTLLTVSYKFAALSKQEIIQGTANAVAVNFFRKLKVAESFSNTAVPTFIGLSALGNVFAASFALSRAKQELGKEGILPWSKFWASDWPRQAPSGGLFLHWIFTSLWVLALGRYESGYTFLNTFATYCRTLINIFLGVGLLYLQYHPKSTWREERTSFHVKWPFTVAWTVFNCYLVVAMFVPNCAIPGFGLNNYFSIPVTGICVLIGGILYWVGFAKVLPLFGYAVETQREYLADGSQVVRYIPGRQLCLDIETQSLNMIDRNLLDSYPHLNGITEYNATPSPTNGEFKPNFAVPPDYLLPDGHPDYLRLILTSRVYEVVKETPLTQATNLSARLGCNVLLKREDLQPVFSFKIRGAHNKIAHLSEEERKKGVIACSAGNHAQGVALSAKSLGIPATIVMPLGTPAIKHINVARLGSKVVLHGLDFDAAKEECRRLSIEQGLTNISPFDDPYVIAGQGTIGVELIRQCNIQDLKAVFCCIGGGGLIAGISVYLKRIAPHVKVIGVETYDANAMYQSMKFKDRVTLKEVGLFADGAAVRLVGEETFRLCQQNVDEILQVSTDEICAAIKDVFEDTRAIVEPAGALALAGLKKYIKAHPTSEKNSYCAILSGANMNFDRLRFVADRAQLGERKEALLSVVIPERPGAFLTMIESVLPHHVTEFTYRMNDNERAQIFMAIQVADRDKDLPELLDALNKDEMEADDISDNELAKTHTRFFIAGKEVPNERLFAFQFPERPGALARFLRTMQPSYNISLFHYRNYGSDVGQILAGIQVPAEDADTFDKFLKDLGYPFREETSNPMYKPLQRSN</sequence>
<dbReference type="GO" id="GO:0030170">
    <property type="term" value="F:pyridoxal phosphate binding"/>
    <property type="evidence" value="ECO:0007669"/>
    <property type="project" value="InterPro"/>
</dbReference>
<dbReference type="CDD" id="cd01562">
    <property type="entry name" value="Thr-dehyd"/>
    <property type="match status" value="1"/>
</dbReference>
<evidence type="ECO:0000256" key="13">
    <source>
        <dbReference type="ARBA" id="ARBA00022989"/>
    </source>
</evidence>
<dbReference type="InterPro" id="IPR001926">
    <property type="entry name" value="TrpB-like_PALP"/>
</dbReference>
<dbReference type="NCBIfam" id="TIGR01124">
    <property type="entry name" value="ilvA_2Cterm"/>
    <property type="match status" value="1"/>
</dbReference>
<feature type="transmembrane region" description="Helical" evidence="19">
    <location>
        <begin position="92"/>
        <end position="113"/>
    </location>
</feature>
<dbReference type="EC" id="4.3.1.19" evidence="18"/>
<dbReference type="PANTHER" id="PTHR48078">
    <property type="entry name" value="THREONINE DEHYDRATASE, MITOCHONDRIAL-RELATED"/>
    <property type="match status" value="1"/>
</dbReference>
<evidence type="ECO:0000256" key="15">
    <source>
        <dbReference type="ARBA" id="ARBA00023136"/>
    </source>
</evidence>
<dbReference type="Gene3D" id="1.20.1740.10">
    <property type="entry name" value="Amino acid/polyamine transporter I"/>
    <property type="match status" value="1"/>
</dbReference>
<evidence type="ECO:0000256" key="1">
    <source>
        <dbReference type="ARBA" id="ARBA00001274"/>
    </source>
</evidence>
<dbReference type="SUPFAM" id="SSF55021">
    <property type="entry name" value="ACT-like"/>
    <property type="match status" value="2"/>
</dbReference>
<dbReference type="Pfam" id="PF00291">
    <property type="entry name" value="PALP"/>
    <property type="match status" value="1"/>
</dbReference>
<evidence type="ECO:0000256" key="17">
    <source>
        <dbReference type="ARBA" id="ARBA00023304"/>
    </source>
</evidence>
<reference evidence="21" key="1">
    <citation type="submission" date="2023-01" db="EMBL/GenBank/DDBJ databases">
        <title>The chitinases involved in constricting ring structure development in the nematode-trapping fungus Drechslerella dactyloides.</title>
        <authorList>
            <person name="Wang R."/>
            <person name="Zhang L."/>
            <person name="Tang P."/>
            <person name="Li S."/>
            <person name="Liang L."/>
        </authorList>
    </citation>
    <scope>NUCLEOTIDE SEQUENCE</scope>
    <source>
        <strain evidence="21">YMF1.00031</strain>
    </source>
</reference>
<dbReference type="GO" id="GO:0022857">
    <property type="term" value="F:transmembrane transporter activity"/>
    <property type="evidence" value="ECO:0007669"/>
    <property type="project" value="InterPro"/>
</dbReference>
<dbReference type="InterPro" id="IPR000634">
    <property type="entry name" value="Ser/Thr_deHydtase_PyrdxlP-BS"/>
</dbReference>
<comment type="subcellular location">
    <subcellularLocation>
        <location evidence="3">Membrane</location>
        <topology evidence="3">Multi-pass membrane protein</topology>
    </subcellularLocation>
    <subcellularLocation>
        <location evidence="4">Mitochondrion</location>
    </subcellularLocation>
</comment>
<keyword evidence="17 18" id="KW-0100">Branched-chain amino acid biosynthesis</keyword>
<evidence type="ECO:0000256" key="2">
    <source>
        <dbReference type="ARBA" id="ARBA00001933"/>
    </source>
</evidence>
<evidence type="ECO:0000256" key="16">
    <source>
        <dbReference type="ARBA" id="ARBA00023239"/>
    </source>
</evidence>
<dbReference type="Pfam" id="PF13520">
    <property type="entry name" value="AA_permease_2"/>
    <property type="match status" value="1"/>
</dbReference>
<comment type="cofactor">
    <cofactor evidence="2 18">
        <name>pyridoxal 5'-phosphate</name>
        <dbReference type="ChEBI" id="CHEBI:597326"/>
    </cofactor>
</comment>
<dbReference type="Pfam" id="PF00585">
    <property type="entry name" value="Thr_dehydrat_C"/>
    <property type="match status" value="2"/>
</dbReference>
<feature type="domain" description="ACT-like" evidence="20">
    <location>
        <begin position="854"/>
        <end position="926"/>
    </location>
</feature>
<dbReference type="EMBL" id="JAQGDS010000003">
    <property type="protein sequence ID" value="KAJ6262302.1"/>
    <property type="molecule type" value="Genomic_DNA"/>
</dbReference>
<keyword evidence="16 18" id="KW-0456">Lyase</keyword>
<dbReference type="FunFam" id="3.40.1020.10:FF:000001">
    <property type="entry name" value="L-threonine dehydratase"/>
    <property type="match status" value="1"/>
</dbReference>
<comment type="subunit">
    <text evidence="7">Homotetramer.</text>
</comment>
<dbReference type="InterPro" id="IPR045865">
    <property type="entry name" value="ACT-like_dom_sf"/>
</dbReference>
<evidence type="ECO:0000256" key="7">
    <source>
        <dbReference type="ARBA" id="ARBA00011881"/>
    </source>
</evidence>
<evidence type="ECO:0000256" key="5">
    <source>
        <dbReference type="ARBA" id="ARBA00004810"/>
    </source>
</evidence>
<comment type="similarity">
    <text evidence="6 18">Belongs to the serine/threonine dehydratase family.</text>
</comment>
<evidence type="ECO:0000313" key="21">
    <source>
        <dbReference type="EMBL" id="KAJ6262302.1"/>
    </source>
</evidence>
<evidence type="ECO:0000256" key="11">
    <source>
        <dbReference type="ARBA" id="ARBA00022737"/>
    </source>
</evidence>
<name>A0AAD6J590_DREDA</name>
<keyword evidence="14" id="KW-0496">Mitochondrion</keyword>
<dbReference type="InterPro" id="IPR038110">
    <property type="entry name" value="TD_ACT-like_sf"/>
</dbReference>
<comment type="catalytic activity">
    <reaction evidence="1 18">
        <text>L-threonine = 2-oxobutanoate + NH4(+)</text>
        <dbReference type="Rhea" id="RHEA:22108"/>
        <dbReference type="ChEBI" id="CHEBI:16763"/>
        <dbReference type="ChEBI" id="CHEBI:28938"/>
        <dbReference type="ChEBI" id="CHEBI:57926"/>
        <dbReference type="EC" id="4.3.1.19"/>
    </reaction>
</comment>
<dbReference type="GO" id="GO:0006567">
    <property type="term" value="P:L-threonine catabolic process"/>
    <property type="evidence" value="ECO:0007669"/>
    <property type="project" value="TreeGrafter"/>
</dbReference>
<proteinExistence type="inferred from homology"/>